<evidence type="ECO:0000313" key="2">
    <source>
        <dbReference type="Proteomes" id="UP001198163"/>
    </source>
</evidence>
<dbReference type="Proteomes" id="UP001198163">
    <property type="component" value="Unassembled WGS sequence"/>
</dbReference>
<proteinExistence type="predicted"/>
<dbReference type="RefSeq" id="WP_230752174.1">
    <property type="nucleotide sequence ID" value="NZ_JAINWA010000001.1"/>
</dbReference>
<evidence type="ECO:0000313" key="1">
    <source>
        <dbReference type="EMBL" id="MCD1653259.1"/>
    </source>
</evidence>
<name>A0AAE3EEY8_9SPIR</name>
<organism evidence="1 2">
    <name type="scientific">Teretinema zuelzerae</name>
    <dbReference type="NCBI Taxonomy" id="156"/>
    <lineage>
        <taxon>Bacteria</taxon>
        <taxon>Pseudomonadati</taxon>
        <taxon>Spirochaetota</taxon>
        <taxon>Spirochaetia</taxon>
        <taxon>Spirochaetales</taxon>
        <taxon>Treponemataceae</taxon>
        <taxon>Teretinema</taxon>
    </lineage>
</organism>
<protein>
    <submittedName>
        <fullName evidence="1">Uncharacterized protein</fullName>
    </submittedName>
</protein>
<dbReference type="EMBL" id="JAINWA010000001">
    <property type="protein sequence ID" value="MCD1653259.1"/>
    <property type="molecule type" value="Genomic_DNA"/>
</dbReference>
<accession>A0AAE3EEY8</accession>
<sequence length="79" mass="9240">MTLYEFFITYPDGEEAEIQHSLQIGDLIDINGYPLKLPLKTNKMIAYHIAGKRTQEERGVITTRYMLEQLNAFELLEYV</sequence>
<reference evidence="1" key="1">
    <citation type="submission" date="2021-08" db="EMBL/GenBank/DDBJ databases">
        <title>Comparative analyses of Brucepasteria parasyntrophica and Teretinema zuelzerae.</title>
        <authorList>
            <person name="Song Y."/>
            <person name="Brune A."/>
        </authorList>
    </citation>
    <scope>NUCLEOTIDE SEQUENCE</scope>
    <source>
        <strain evidence="1">DSM 1903</strain>
    </source>
</reference>
<keyword evidence="2" id="KW-1185">Reference proteome</keyword>
<dbReference type="AlphaFoldDB" id="A0AAE3EEY8"/>
<comment type="caution">
    <text evidence="1">The sequence shown here is derived from an EMBL/GenBank/DDBJ whole genome shotgun (WGS) entry which is preliminary data.</text>
</comment>
<gene>
    <name evidence="1" type="ORF">K7J14_00870</name>
</gene>